<feature type="region of interest" description="Disordered" evidence="8">
    <location>
        <begin position="180"/>
        <end position="210"/>
    </location>
</feature>
<evidence type="ECO:0000256" key="6">
    <source>
        <dbReference type="RuleBase" id="RU000394"/>
    </source>
</evidence>
<dbReference type="EMBL" id="LDAU01000182">
    <property type="protein sequence ID" value="KRX00715.1"/>
    <property type="molecule type" value="Genomic_DNA"/>
</dbReference>
<feature type="coiled-coil region" evidence="7">
    <location>
        <begin position="626"/>
        <end position="677"/>
    </location>
</feature>
<feature type="coiled-coil region" evidence="7">
    <location>
        <begin position="484"/>
        <end position="535"/>
    </location>
</feature>
<dbReference type="InterPro" id="IPR027417">
    <property type="entry name" value="P-loop_NTPase"/>
</dbReference>
<keyword evidence="10" id="KW-0378">Hydrolase</keyword>
<evidence type="ECO:0000256" key="8">
    <source>
        <dbReference type="SAM" id="MobiDB-lite"/>
    </source>
</evidence>
<keyword evidence="2 5" id="KW-0067">ATP-binding</keyword>
<proteinExistence type="inferred from homology"/>
<dbReference type="OMA" id="NANSHRK"/>
<accession>A0A0V0QEZ2</accession>
<dbReference type="PANTHER" id="PTHR47968">
    <property type="entry name" value="CENTROMERE PROTEIN E"/>
    <property type="match status" value="1"/>
</dbReference>
<dbReference type="GO" id="GO:0008017">
    <property type="term" value="F:microtubule binding"/>
    <property type="evidence" value="ECO:0007669"/>
    <property type="project" value="InterPro"/>
</dbReference>
<dbReference type="InterPro" id="IPR027640">
    <property type="entry name" value="Kinesin-like_fam"/>
</dbReference>
<protein>
    <recommendedName>
        <fullName evidence="6">Kinesin-like protein</fullName>
    </recommendedName>
</protein>
<dbReference type="InParanoid" id="A0A0V0QEZ2"/>
<dbReference type="Gene3D" id="3.40.850.10">
    <property type="entry name" value="Kinesin motor domain"/>
    <property type="match status" value="1"/>
</dbReference>
<evidence type="ECO:0000313" key="10">
    <source>
        <dbReference type="EMBL" id="KRX00715.1"/>
    </source>
</evidence>
<evidence type="ECO:0000256" key="5">
    <source>
        <dbReference type="PROSITE-ProRule" id="PRU00283"/>
    </source>
</evidence>
<dbReference type="OrthoDB" id="313052at2759"/>
<organism evidence="10 11">
    <name type="scientific">Pseudocohnilembus persalinus</name>
    <name type="common">Ciliate</name>
    <dbReference type="NCBI Taxonomy" id="266149"/>
    <lineage>
        <taxon>Eukaryota</taxon>
        <taxon>Sar</taxon>
        <taxon>Alveolata</taxon>
        <taxon>Ciliophora</taxon>
        <taxon>Intramacronucleata</taxon>
        <taxon>Oligohymenophorea</taxon>
        <taxon>Scuticociliatia</taxon>
        <taxon>Philasterida</taxon>
        <taxon>Pseudocohnilembidae</taxon>
        <taxon>Pseudocohnilembus</taxon>
    </lineage>
</organism>
<sequence>MENIQVSARIRPINNNERNQLEVDLWKNEPQTNTISASQDSYNELIRLRKMIPGQKTTYTLDKTFDKTNSNQDIYENIVKKISLSSLQGINGTVFMYGQTGSGKTYTMMGTKYQQMIQRQQNNYSNANSHRKQRNKSQETKKIYPIIHRKQFSSKSPNSHGQGSDICFSEYNTQRLQNFNKNENQDNSPTKNQILSKNSQRDEHDKNFANQNEDGILVKALADLFEQIEQAKQQDKQYYLKCSYVEIYTDFVYDLLKERDQLSETCSINEDQNKEFFIKGAKEEVLTNIDDILQLLYKGEQNRHYASTAMNHVSSRSHTIFRLYVRSIPKVFNNQQKEGITESVLNFVDLAGSEKIVNHNFSKTRNNSGSIGNHLMQTQLKERQNESKNINKSLFFLTQVISLKSQGKPDIMIPFRNSPLTKILRSSLGGNSRTAIILCINPCASQIEQSLSTLRFGLCAKKIQNQVSQNIVYDNNPDIMKGLIEEYEKRIHDMEGEKQNSKNLLNIIERLNEQKNSLISRLSQAKKEIKSKQGQLNIGILNRDYMGDQRQSISISQNEMFYDAIHYDNIGIVSVFQKLQDKVKQDSQIMSQIQNQNNQENKDYMLKALKNINDQKSILMEKNIILEKKIEELKHVNNQIRLGKENKKKNSENQTDIQHLEDENMKLKQIVTFYQNRNLPGLKALNVQTLNLLEESVLTLLDNIKTQKNFQLFKAISEQNHTNLSNIEQVQDVVTFKIADQNIQFPQKFYECTMTRVYILKI</sequence>
<dbReference type="Pfam" id="PF00225">
    <property type="entry name" value="Kinesin"/>
    <property type="match status" value="2"/>
</dbReference>
<keyword evidence="1 5" id="KW-0547">Nucleotide-binding</keyword>
<dbReference type="InterPro" id="IPR019821">
    <property type="entry name" value="Kinesin_motor_CS"/>
</dbReference>
<dbReference type="Proteomes" id="UP000054937">
    <property type="component" value="Unassembled WGS sequence"/>
</dbReference>
<evidence type="ECO:0000256" key="1">
    <source>
        <dbReference type="ARBA" id="ARBA00022741"/>
    </source>
</evidence>
<dbReference type="PROSITE" id="PS50067">
    <property type="entry name" value="KINESIN_MOTOR_2"/>
    <property type="match status" value="1"/>
</dbReference>
<feature type="binding site" evidence="5">
    <location>
        <begin position="98"/>
        <end position="105"/>
    </location>
    <ligand>
        <name>ATP</name>
        <dbReference type="ChEBI" id="CHEBI:30616"/>
    </ligand>
</feature>
<comment type="similarity">
    <text evidence="5 6">Belongs to the TRAFAC class myosin-kinesin ATPase superfamily. Kinesin family.</text>
</comment>
<dbReference type="PANTHER" id="PTHR47968:SF75">
    <property type="entry name" value="CENTROMERE-ASSOCIATED PROTEIN E"/>
    <property type="match status" value="1"/>
</dbReference>
<feature type="compositionally biased region" description="Polar residues" evidence="8">
    <location>
        <begin position="180"/>
        <end position="198"/>
    </location>
</feature>
<dbReference type="InterPro" id="IPR001752">
    <property type="entry name" value="Kinesin_motor_dom"/>
</dbReference>
<dbReference type="GO" id="GO:0016787">
    <property type="term" value="F:hydrolase activity"/>
    <property type="evidence" value="ECO:0007669"/>
    <property type="project" value="UniProtKB-KW"/>
</dbReference>
<dbReference type="GO" id="GO:0005524">
    <property type="term" value="F:ATP binding"/>
    <property type="evidence" value="ECO:0007669"/>
    <property type="project" value="UniProtKB-UniRule"/>
</dbReference>
<dbReference type="PROSITE" id="PS00411">
    <property type="entry name" value="KINESIN_MOTOR_1"/>
    <property type="match status" value="1"/>
</dbReference>
<dbReference type="InterPro" id="IPR036961">
    <property type="entry name" value="Kinesin_motor_dom_sf"/>
</dbReference>
<dbReference type="SMART" id="SM00129">
    <property type="entry name" value="KISc"/>
    <property type="match status" value="1"/>
</dbReference>
<keyword evidence="4 5" id="KW-0505">Motor protein</keyword>
<feature type="domain" description="Kinesin motor" evidence="9">
    <location>
        <begin position="3"/>
        <end position="463"/>
    </location>
</feature>
<keyword evidence="11" id="KW-1185">Reference proteome</keyword>
<comment type="caution">
    <text evidence="10">The sequence shown here is derived from an EMBL/GenBank/DDBJ whole genome shotgun (WGS) entry which is preliminary data.</text>
</comment>
<dbReference type="GO" id="GO:0003777">
    <property type="term" value="F:microtubule motor activity"/>
    <property type="evidence" value="ECO:0007669"/>
    <property type="project" value="InterPro"/>
</dbReference>
<evidence type="ECO:0000313" key="11">
    <source>
        <dbReference type="Proteomes" id="UP000054937"/>
    </source>
</evidence>
<keyword evidence="3 7" id="KW-0175">Coiled coil</keyword>
<dbReference type="SUPFAM" id="SSF52540">
    <property type="entry name" value="P-loop containing nucleoside triphosphate hydrolases"/>
    <property type="match status" value="1"/>
</dbReference>
<dbReference type="GO" id="GO:0005874">
    <property type="term" value="C:microtubule"/>
    <property type="evidence" value="ECO:0007669"/>
    <property type="project" value="UniProtKB-KW"/>
</dbReference>
<name>A0A0V0QEZ2_PSEPJ</name>
<evidence type="ECO:0000256" key="4">
    <source>
        <dbReference type="ARBA" id="ARBA00023175"/>
    </source>
</evidence>
<evidence type="ECO:0000256" key="2">
    <source>
        <dbReference type="ARBA" id="ARBA00022840"/>
    </source>
</evidence>
<evidence type="ECO:0000256" key="3">
    <source>
        <dbReference type="ARBA" id="ARBA00023054"/>
    </source>
</evidence>
<dbReference type="PRINTS" id="PR00380">
    <property type="entry name" value="KINESINHEAVY"/>
</dbReference>
<keyword evidence="6" id="KW-0493">Microtubule</keyword>
<gene>
    <name evidence="10" type="ORF">PPERSA_02975</name>
</gene>
<feature type="region of interest" description="Disordered" evidence="8">
    <location>
        <begin position="123"/>
        <end position="142"/>
    </location>
</feature>
<dbReference type="GO" id="GO:0007018">
    <property type="term" value="P:microtubule-based movement"/>
    <property type="evidence" value="ECO:0007669"/>
    <property type="project" value="InterPro"/>
</dbReference>
<dbReference type="AlphaFoldDB" id="A0A0V0QEZ2"/>
<evidence type="ECO:0000259" key="9">
    <source>
        <dbReference type="PROSITE" id="PS50067"/>
    </source>
</evidence>
<evidence type="ECO:0000256" key="7">
    <source>
        <dbReference type="SAM" id="Coils"/>
    </source>
</evidence>
<reference evidence="10 11" key="1">
    <citation type="journal article" date="2015" name="Sci. Rep.">
        <title>Genome of the facultative scuticociliatosis pathogen Pseudocohnilembus persalinus provides insight into its virulence through horizontal gene transfer.</title>
        <authorList>
            <person name="Xiong J."/>
            <person name="Wang G."/>
            <person name="Cheng J."/>
            <person name="Tian M."/>
            <person name="Pan X."/>
            <person name="Warren A."/>
            <person name="Jiang C."/>
            <person name="Yuan D."/>
            <person name="Miao W."/>
        </authorList>
    </citation>
    <scope>NUCLEOTIDE SEQUENCE [LARGE SCALE GENOMIC DNA]</scope>
    <source>
        <strain evidence="10">36N120E</strain>
    </source>
</reference>